<keyword evidence="2" id="KW-1185">Reference proteome</keyword>
<protein>
    <submittedName>
        <fullName evidence="1">Uncharacterized protein</fullName>
    </submittedName>
</protein>
<dbReference type="EMBL" id="CABFNS010000830">
    <property type="protein sequence ID" value="VUC31133.1"/>
    <property type="molecule type" value="Genomic_DNA"/>
</dbReference>
<evidence type="ECO:0000313" key="2">
    <source>
        <dbReference type="Proteomes" id="UP000766486"/>
    </source>
</evidence>
<reference evidence="1 2" key="1">
    <citation type="submission" date="2019-06" db="EMBL/GenBank/DDBJ databases">
        <authorList>
            <person name="Broberg M."/>
        </authorList>
    </citation>
    <scope>NUCLEOTIDE SEQUENCE [LARGE SCALE GENOMIC DNA]</scope>
</reference>
<name>A0ABY6UJ04_BIOOC</name>
<gene>
    <name evidence="1" type="ORF">CLO192961_LOCUS300441</name>
</gene>
<comment type="caution">
    <text evidence="1">The sequence shown here is derived from an EMBL/GenBank/DDBJ whole genome shotgun (WGS) entry which is preliminary data.</text>
</comment>
<accession>A0ABY6UJ04</accession>
<dbReference type="Proteomes" id="UP000766486">
    <property type="component" value="Unassembled WGS sequence"/>
</dbReference>
<sequence>MATAPITRYRFPDESESHVIFHFIDSETLELGVLEGLTASCRAITDALNVDILVSYNKRGAWVGPDDNDSFPSTIRPEWNWTSTLLYENQGLFKIDRATTTILIRPSPAVSRNAAGLPSICIRALYFSWAKDIVAIGNEMWRNTGNIIHT</sequence>
<organism evidence="1 2">
    <name type="scientific">Bionectria ochroleuca</name>
    <name type="common">Gliocladium roseum</name>
    <dbReference type="NCBI Taxonomy" id="29856"/>
    <lineage>
        <taxon>Eukaryota</taxon>
        <taxon>Fungi</taxon>
        <taxon>Dikarya</taxon>
        <taxon>Ascomycota</taxon>
        <taxon>Pezizomycotina</taxon>
        <taxon>Sordariomycetes</taxon>
        <taxon>Hypocreomycetidae</taxon>
        <taxon>Hypocreales</taxon>
        <taxon>Bionectriaceae</taxon>
        <taxon>Clonostachys</taxon>
    </lineage>
</organism>
<proteinExistence type="predicted"/>
<evidence type="ECO:0000313" key="1">
    <source>
        <dbReference type="EMBL" id="VUC31133.1"/>
    </source>
</evidence>